<dbReference type="GO" id="GO:0009247">
    <property type="term" value="P:glycolipid biosynthetic process"/>
    <property type="evidence" value="ECO:0007669"/>
    <property type="project" value="TreeGrafter"/>
</dbReference>
<organism evidence="4 5">
    <name type="scientific">Diploscapter pachys</name>
    <dbReference type="NCBI Taxonomy" id="2018661"/>
    <lineage>
        <taxon>Eukaryota</taxon>
        <taxon>Metazoa</taxon>
        <taxon>Ecdysozoa</taxon>
        <taxon>Nematoda</taxon>
        <taxon>Chromadorea</taxon>
        <taxon>Rhabditida</taxon>
        <taxon>Rhabditina</taxon>
        <taxon>Rhabditomorpha</taxon>
        <taxon>Rhabditoidea</taxon>
        <taxon>Rhabditidae</taxon>
        <taxon>Diploscapter</taxon>
    </lineage>
</organism>
<dbReference type="GO" id="GO:0005886">
    <property type="term" value="C:plasma membrane"/>
    <property type="evidence" value="ECO:0007669"/>
    <property type="project" value="TreeGrafter"/>
</dbReference>
<dbReference type="InterPro" id="IPR005097">
    <property type="entry name" value="Sacchrp_dh_NADP-bd"/>
</dbReference>
<feature type="transmembrane region" description="Helical" evidence="2">
    <location>
        <begin position="260"/>
        <end position="283"/>
    </location>
</feature>
<dbReference type="Pfam" id="PF03435">
    <property type="entry name" value="Sacchrp_dh_NADP"/>
    <property type="match status" value="1"/>
</dbReference>
<dbReference type="GO" id="GO:0005811">
    <property type="term" value="C:lipid droplet"/>
    <property type="evidence" value="ECO:0007669"/>
    <property type="project" value="TreeGrafter"/>
</dbReference>
<comment type="similarity">
    <text evidence="1">Belongs to the saccharopine dehydrogenase family.</text>
</comment>
<dbReference type="GO" id="GO:0005739">
    <property type="term" value="C:mitochondrion"/>
    <property type="evidence" value="ECO:0007669"/>
    <property type="project" value="TreeGrafter"/>
</dbReference>
<protein>
    <recommendedName>
        <fullName evidence="3">Saccharopine dehydrogenase NADP binding domain-containing protein</fullName>
    </recommendedName>
</protein>
<keyword evidence="2" id="KW-0472">Membrane</keyword>
<dbReference type="Proteomes" id="UP000218231">
    <property type="component" value="Unassembled WGS sequence"/>
</dbReference>
<dbReference type="Gene3D" id="3.40.50.720">
    <property type="entry name" value="NAD(P)-binding Rossmann-like Domain"/>
    <property type="match status" value="1"/>
</dbReference>
<evidence type="ECO:0000313" key="5">
    <source>
        <dbReference type="Proteomes" id="UP000218231"/>
    </source>
</evidence>
<dbReference type="FunFam" id="3.40.50.720:FF:000178">
    <property type="entry name" value="Saccharopine dehydrogenase-like oxidoreductase"/>
    <property type="match status" value="1"/>
</dbReference>
<gene>
    <name evidence="4" type="ORF">WR25_01240</name>
</gene>
<comment type="caution">
    <text evidence="4">The sequence shown here is derived from an EMBL/GenBank/DDBJ whole genome shotgun (WGS) entry which is preliminary data.</text>
</comment>
<dbReference type="OrthoDB" id="10268090at2759"/>
<dbReference type="SUPFAM" id="SSF51735">
    <property type="entry name" value="NAD(P)-binding Rossmann-fold domains"/>
    <property type="match status" value="1"/>
</dbReference>
<keyword evidence="2" id="KW-0812">Transmembrane</keyword>
<evidence type="ECO:0000256" key="2">
    <source>
        <dbReference type="SAM" id="Phobius"/>
    </source>
</evidence>
<dbReference type="PANTHER" id="PTHR12286">
    <property type="entry name" value="SACCHAROPINE DEHYDROGENASE-LIKE OXIDOREDUCTASE"/>
    <property type="match status" value="1"/>
</dbReference>
<dbReference type="STRING" id="2018661.A0A2A2JX88"/>
<dbReference type="EMBL" id="LIAE01010131">
    <property type="protein sequence ID" value="PAV66288.1"/>
    <property type="molecule type" value="Genomic_DNA"/>
</dbReference>
<evidence type="ECO:0000256" key="1">
    <source>
        <dbReference type="ARBA" id="ARBA00038048"/>
    </source>
</evidence>
<proteinExistence type="inferred from homology"/>
<dbReference type="AlphaFoldDB" id="A0A2A2JX88"/>
<dbReference type="PANTHER" id="PTHR12286:SF5">
    <property type="entry name" value="SACCHAROPINE DEHYDROGENASE-LIKE OXIDOREDUCTASE"/>
    <property type="match status" value="1"/>
</dbReference>
<keyword evidence="2" id="KW-1133">Transmembrane helix</keyword>
<evidence type="ECO:0000259" key="3">
    <source>
        <dbReference type="Pfam" id="PF03435"/>
    </source>
</evidence>
<evidence type="ECO:0000313" key="4">
    <source>
        <dbReference type="EMBL" id="PAV66288.1"/>
    </source>
</evidence>
<dbReference type="InterPro" id="IPR036291">
    <property type="entry name" value="NAD(P)-bd_dom_sf"/>
</dbReference>
<accession>A0A2A2JX88</accession>
<keyword evidence="5" id="KW-1185">Reference proteome</keyword>
<feature type="domain" description="Saccharopine dehydrogenase NADP binding" evidence="3">
    <location>
        <begin position="22"/>
        <end position="128"/>
    </location>
</feature>
<dbReference type="InterPro" id="IPR051276">
    <property type="entry name" value="Saccharopine_DH-like_oxidrdct"/>
</dbReference>
<name>A0A2A2JX88_9BILA</name>
<sequence>MTRYDVVVYGATGYTGAYIGTNFAVAGRNESKIRKTLAEVSKRTGANLSKVPIIIADNSDEASLVNMAKQANLIINAVGPYRLYGEAVVRAAVENGANHIDISGEPAFLEQMALKYGEEAKKKGLYVVGACGWDSIPCDLGVRFLKKNFHGDLSYIESYVQTVHGPAGYAINNGTYQTLILGIANMTKDKLGPLRKQLMPERITKPAQKPPAKGKMFSINEKELDGWAVPFMGSDKAIVNRSQYYDATVRGERPVHIETYFRIGTMIWAIMLFMWLSVFAILAQFAPTRKFLQDYPDLCSFNMFKKDGPTEEQVKQSSFDYWLFGYGYDSTKPVNEQHEGKPNRRVVSVCHGPDAGYSGTSACVVGAAMTILKNKDGLPKEGGVFTTAACFGESKIFEYLEQLGVTYKIVSESSI</sequence>
<reference evidence="4 5" key="1">
    <citation type="journal article" date="2017" name="Curr. Biol.">
        <title>Genome architecture and evolution of a unichromosomal asexual nematode.</title>
        <authorList>
            <person name="Fradin H."/>
            <person name="Zegar C."/>
            <person name="Gutwein M."/>
            <person name="Lucas J."/>
            <person name="Kovtun M."/>
            <person name="Corcoran D."/>
            <person name="Baugh L.R."/>
            <person name="Kiontke K."/>
            <person name="Gunsalus K."/>
            <person name="Fitch D.H."/>
            <person name="Piano F."/>
        </authorList>
    </citation>
    <scope>NUCLEOTIDE SEQUENCE [LARGE SCALE GENOMIC DNA]</scope>
    <source>
        <strain evidence="4">PF1309</strain>
    </source>
</reference>